<dbReference type="RefSeq" id="WP_275815342.1">
    <property type="nucleotide sequence ID" value="NZ_BAAANM010000023.1"/>
</dbReference>
<proteinExistence type="predicted"/>
<evidence type="ECO:0000256" key="1">
    <source>
        <dbReference type="SAM" id="MobiDB-lite"/>
    </source>
</evidence>
<name>A0ABT5Z057_9ACTN</name>
<dbReference type="SUPFAM" id="SSF103473">
    <property type="entry name" value="MFS general substrate transporter"/>
    <property type="match status" value="1"/>
</dbReference>
<protein>
    <submittedName>
        <fullName evidence="2">Uncharacterized protein</fullName>
    </submittedName>
</protein>
<feature type="region of interest" description="Disordered" evidence="1">
    <location>
        <begin position="140"/>
        <end position="172"/>
    </location>
</feature>
<sequence>MHHVGVQALPGGSLRALSAGFAVLAVVPEPTTYPGVAVVLAALGIGDGLAVTTGAAVMLSAVPAARAGQAGAVSEACYELGVGLGVALLGSIHAAIYHNRFPQLPLHGSHLETAPQSVGGAAEVARQVGGAAGAAVLAAARSTARSPPPRTSRPASCSPPYSPPFWYRAASR</sequence>
<dbReference type="InterPro" id="IPR036259">
    <property type="entry name" value="MFS_trans_sf"/>
</dbReference>
<accession>A0ABT5Z057</accession>
<comment type="caution">
    <text evidence="2">The sequence shown here is derived from an EMBL/GenBank/DDBJ whole genome shotgun (WGS) entry which is preliminary data.</text>
</comment>
<organism evidence="2 3">
    <name type="scientific">Streptantibioticus ferralitis</name>
    <dbReference type="NCBI Taxonomy" id="236510"/>
    <lineage>
        <taxon>Bacteria</taxon>
        <taxon>Bacillati</taxon>
        <taxon>Actinomycetota</taxon>
        <taxon>Actinomycetes</taxon>
        <taxon>Kitasatosporales</taxon>
        <taxon>Streptomycetaceae</taxon>
        <taxon>Streptantibioticus</taxon>
    </lineage>
</organism>
<gene>
    <name evidence="2" type="ORF">P2L57_16255</name>
</gene>
<evidence type="ECO:0000313" key="3">
    <source>
        <dbReference type="Proteomes" id="UP001220022"/>
    </source>
</evidence>
<dbReference type="EMBL" id="JARHTQ010000009">
    <property type="protein sequence ID" value="MDF2257227.1"/>
    <property type="molecule type" value="Genomic_DNA"/>
</dbReference>
<reference evidence="2 3" key="1">
    <citation type="submission" date="2023-03" db="EMBL/GenBank/DDBJ databases">
        <title>Draft genome sequence of type strain Streptomyces ferralitis JCM 14344.</title>
        <authorList>
            <person name="Klaysubun C."/>
            <person name="Duangmal K."/>
        </authorList>
    </citation>
    <scope>NUCLEOTIDE SEQUENCE [LARGE SCALE GENOMIC DNA]</scope>
    <source>
        <strain evidence="2 3">JCM 14344</strain>
    </source>
</reference>
<dbReference type="Proteomes" id="UP001220022">
    <property type="component" value="Unassembled WGS sequence"/>
</dbReference>
<evidence type="ECO:0000313" key="2">
    <source>
        <dbReference type="EMBL" id="MDF2257227.1"/>
    </source>
</evidence>
<keyword evidence="3" id="KW-1185">Reference proteome</keyword>